<accession>A0A2M4B3I1</accession>
<proteinExistence type="predicted"/>
<organism evidence="1">
    <name type="scientific">Anopheles triannulatus</name>
    <dbReference type="NCBI Taxonomy" id="58253"/>
    <lineage>
        <taxon>Eukaryota</taxon>
        <taxon>Metazoa</taxon>
        <taxon>Ecdysozoa</taxon>
        <taxon>Arthropoda</taxon>
        <taxon>Hexapoda</taxon>
        <taxon>Insecta</taxon>
        <taxon>Pterygota</taxon>
        <taxon>Neoptera</taxon>
        <taxon>Endopterygota</taxon>
        <taxon>Diptera</taxon>
        <taxon>Nematocera</taxon>
        <taxon>Culicoidea</taxon>
        <taxon>Culicidae</taxon>
        <taxon>Anophelinae</taxon>
        <taxon>Anopheles</taxon>
    </lineage>
</organism>
<name>A0A2M4B3I1_9DIPT</name>
<reference evidence="1" key="1">
    <citation type="submission" date="2018-01" db="EMBL/GenBank/DDBJ databases">
        <title>An insight into the sialome of Amazonian anophelines.</title>
        <authorList>
            <person name="Ribeiro J.M."/>
            <person name="Scarpassa V."/>
            <person name="Calvo E."/>
        </authorList>
    </citation>
    <scope>NUCLEOTIDE SEQUENCE</scope>
    <source>
        <tissue evidence="1">Salivary glands</tissue>
    </source>
</reference>
<dbReference type="EMBL" id="GGFK01014057">
    <property type="protein sequence ID" value="MBW47378.1"/>
    <property type="molecule type" value="Transcribed_RNA"/>
</dbReference>
<sequence>MRIQQLLVMLMRVLVLIMVRCYHRFLRLRAGYMQLSAVGRGRSIVVTIAGHRFATLGPSAGHRAADAGRCPMADRLAVPGVPEEIVRFTRHLPSVGHRFQLLATVLQVGAGPRQPLDLLLPHVNVVNHDCPQLLVVLLQQPLQRADLLYHRVE</sequence>
<protein>
    <submittedName>
        <fullName evidence="1">Putative secreted protein</fullName>
    </submittedName>
</protein>
<dbReference type="AlphaFoldDB" id="A0A2M4B3I1"/>
<evidence type="ECO:0000313" key="1">
    <source>
        <dbReference type="EMBL" id="MBW47378.1"/>
    </source>
</evidence>